<dbReference type="NCBIfam" id="TIGR00756">
    <property type="entry name" value="PPR"/>
    <property type="match status" value="1"/>
</dbReference>
<dbReference type="eggNOG" id="KOG4197">
    <property type="taxonomic scope" value="Eukaryota"/>
</dbReference>
<feature type="repeat" description="PPR" evidence="2">
    <location>
        <begin position="74"/>
        <end position="108"/>
    </location>
</feature>
<dbReference type="InterPro" id="IPR011990">
    <property type="entry name" value="TPR-like_helical_dom_sf"/>
</dbReference>
<evidence type="ECO:0000313" key="3">
    <source>
        <dbReference type="EMBL" id="EFJ27378.1"/>
    </source>
</evidence>
<dbReference type="GO" id="GO:0009451">
    <property type="term" value="P:RNA modification"/>
    <property type="evidence" value="ECO:0007669"/>
    <property type="project" value="InterPro"/>
</dbReference>
<dbReference type="Pfam" id="PF13041">
    <property type="entry name" value="PPR_2"/>
    <property type="match status" value="1"/>
</dbReference>
<dbReference type="PANTHER" id="PTHR47926:SF533">
    <property type="entry name" value="DYW DOMAIN-CONTAINING PROTEIN"/>
    <property type="match status" value="1"/>
</dbReference>
<dbReference type="Gramene" id="EFJ27378">
    <property type="protein sequence ID" value="EFJ27378"/>
    <property type="gene ID" value="SELMODRAFT_95956"/>
</dbReference>
<dbReference type="Pfam" id="PF01535">
    <property type="entry name" value="PPR"/>
    <property type="match status" value="4"/>
</dbReference>
<dbReference type="Proteomes" id="UP000001514">
    <property type="component" value="Unassembled WGS sequence"/>
</dbReference>
<dbReference type="PROSITE" id="PS51375">
    <property type="entry name" value="PPR"/>
    <property type="match status" value="2"/>
</dbReference>
<dbReference type="GO" id="GO:0003723">
    <property type="term" value="F:RNA binding"/>
    <property type="evidence" value="ECO:0007669"/>
    <property type="project" value="InterPro"/>
</dbReference>
<protein>
    <recommendedName>
        <fullName evidence="5">Pentacotripeptide-repeat region of PRORP domain-containing protein</fullName>
    </recommendedName>
</protein>
<accession>D8RK38</accession>
<organism evidence="4">
    <name type="scientific">Selaginella moellendorffii</name>
    <name type="common">Spikemoss</name>
    <dbReference type="NCBI Taxonomy" id="88036"/>
    <lineage>
        <taxon>Eukaryota</taxon>
        <taxon>Viridiplantae</taxon>
        <taxon>Streptophyta</taxon>
        <taxon>Embryophyta</taxon>
        <taxon>Tracheophyta</taxon>
        <taxon>Lycopodiopsida</taxon>
        <taxon>Selaginellales</taxon>
        <taxon>Selaginellaceae</taxon>
        <taxon>Selaginella</taxon>
    </lineage>
</organism>
<feature type="repeat" description="PPR" evidence="2">
    <location>
        <begin position="272"/>
        <end position="306"/>
    </location>
</feature>
<reference evidence="3 4" key="1">
    <citation type="journal article" date="2011" name="Science">
        <title>The Selaginella genome identifies genetic changes associated with the evolution of vascular plants.</title>
        <authorList>
            <person name="Banks J.A."/>
            <person name="Nishiyama T."/>
            <person name="Hasebe M."/>
            <person name="Bowman J.L."/>
            <person name="Gribskov M."/>
            <person name="dePamphilis C."/>
            <person name="Albert V.A."/>
            <person name="Aono N."/>
            <person name="Aoyama T."/>
            <person name="Ambrose B.A."/>
            <person name="Ashton N.W."/>
            <person name="Axtell M.J."/>
            <person name="Barker E."/>
            <person name="Barker M.S."/>
            <person name="Bennetzen J.L."/>
            <person name="Bonawitz N.D."/>
            <person name="Chapple C."/>
            <person name="Cheng C."/>
            <person name="Correa L.G."/>
            <person name="Dacre M."/>
            <person name="DeBarry J."/>
            <person name="Dreyer I."/>
            <person name="Elias M."/>
            <person name="Engstrom E.M."/>
            <person name="Estelle M."/>
            <person name="Feng L."/>
            <person name="Finet C."/>
            <person name="Floyd S.K."/>
            <person name="Frommer W.B."/>
            <person name="Fujita T."/>
            <person name="Gramzow L."/>
            <person name="Gutensohn M."/>
            <person name="Harholt J."/>
            <person name="Hattori M."/>
            <person name="Heyl A."/>
            <person name="Hirai T."/>
            <person name="Hiwatashi Y."/>
            <person name="Ishikawa M."/>
            <person name="Iwata M."/>
            <person name="Karol K.G."/>
            <person name="Koehler B."/>
            <person name="Kolukisaoglu U."/>
            <person name="Kubo M."/>
            <person name="Kurata T."/>
            <person name="Lalonde S."/>
            <person name="Li K."/>
            <person name="Li Y."/>
            <person name="Litt A."/>
            <person name="Lyons E."/>
            <person name="Manning G."/>
            <person name="Maruyama T."/>
            <person name="Michael T.P."/>
            <person name="Mikami K."/>
            <person name="Miyazaki S."/>
            <person name="Morinaga S."/>
            <person name="Murata T."/>
            <person name="Mueller-Roeber B."/>
            <person name="Nelson D.R."/>
            <person name="Obara M."/>
            <person name="Oguri Y."/>
            <person name="Olmstead R.G."/>
            <person name="Onodera N."/>
            <person name="Petersen B.L."/>
            <person name="Pils B."/>
            <person name="Prigge M."/>
            <person name="Rensing S.A."/>
            <person name="Riano-Pachon D.M."/>
            <person name="Roberts A.W."/>
            <person name="Sato Y."/>
            <person name="Scheller H.V."/>
            <person name="Schulz B."/>
            <person name="Schulz C."/>
            <person name="Shakirov E.V."/>
            <person name="Shibagaki N."/>
            <person name="Shinohara N."/>
            <person name="Shippen D.E."/>
            <person name="Soerensen I."/>
            <person name="Sotooka R."/>
            <person name="Sugimoto N."/>
            <person name="Sugita M."/>
            <person name="Sumikawa N."/>
            <person name="Tanurdzic M."/>
            <person name="Theissen G."/>
            <person name="Ulvskov P."/>
            <person name="Wakazuki S."/>
            <person name="Weng J.K."/>
            <person name="Willats W.W."/>
            <person name="Wipf D."/>
            <person name="Wolf P.G."/>
            <person name="Yang L."/>
            <person name="Zimmer A.D."/>
            <person name="Zhu Q."/>
            <person name="Mitros T."/>
            <person name="Hellsten U."/>
            <person name="Loque D."/>
            <person name="Otillar R."/>
            <person name="Salamov A."/>
            <person name="Schmutz J."/>
            <person name="Shapiro H."/>
            <person name="Lindquist E."/>
            <person name="Lucas S."/>
            <person name="Rokhsar D."/>
            <person name="Grigoriev I.V."/>
        </authorList>
    </citation>
    <scope>NUCLEOTIDE SEQUENCE [LARGE SCALE GENOMIC DNA]</scope>
</reference>
<keyword evidence="1" id="KW-0677">Repeat</keyword>
<gene>
    <name evidence="3" type="ORF">SELMODRAFT_95956</name>
</gene>
<evidence type="ECO:0000256" key="1">
    <source>
        <dbReference type="ARBA" id="ARBA00022737"/>
    </source>
</evidence>
<dbReference type="InterPro" id="IPR002885">
    <property type="entry name" value="PPR_rpt"/>
</dbReference>
<dbReference type="AlphaFoldDB" id="D8RK38"/>
<dbReference type="GO" id="GO:0048731">
    <property type="term" value="P:system development"/>
    <property type="evidence" value="ECO:0007669"/>
    <property type="project" value="UniProtKB-ARBA"/>
</dbReference>
<dbReference type="InterPro" id="IPR046960">
    <property type="entry name" value="PPR_At4g14850-like_plant"/>
</dbReference>
<name>D8RK38_SELML</name>
<dbReference type="KEGG" id="smo:SELMODRAFT_95956"/>
<dbReference type="PANTHER" id="PTHR47926">
    <property type="entry name" value="PENTATRICOPEPTIDE REPEAT-CONTAINING PROTEIN"/>
    <property type="match status" value="1"/>
</dbReference>
<dbReference type="EMBL" id="GL377582">
    <property type="protein sequence ID" value="EFJ27378.1"/>
    <property type="molecule type" value="Genomic_DNA"/>
</dbReference>
<sequence length="416" mass="45980">MRRACSGEHIYPQLCSLAQRCGKDPAAAKWVHSQIVACGYGSDRFLGNLVVQMYGGCGRVEDAMDAFRRIQQPNVFSWAILAAALLHSDRLREGREVFSRMPQHNVVSWNTILDAFSQRGLIFSILEKFWRMPMWTIVSWNTMIAAFARVGDMYNAKKSFDTAPERDMISWNSLLEACSNIEESRKLLLRAAMELEGFHPEPSTLTALLTACATTGSLEQGRILHEFLGNSIACNDSHGLSLASVMLRMYSECGCLEGAELVFSSMPEQDLDLVAWSSMICAYAHHGQGERALDLFRAMSAAGVEPDDVVFVSIISACSHSGLLHHSRVFFHLMAGEFSIAAGLDQYKSIVDALGRAGMIELALELLQTMPFFPDRSSWTAFLGACNSHRRNVSVDVELEGLSGALYVLLANSKLC</sequence>
<evidence type="ECO:0008006" key="5">
    <source>
        <dbReference type="Google" id="ProtNLM"/>
    </source>
</evidence>
<evidence type="ECO:0000313" key="4">
    <source>
        <dbReference type="Proteomes" id="UP000001514"/>
    </source>
</evidence>
<dbReference type="HOGENOM" id="CLU_002706_0_0_1"/>
<dbReference type="FunFam" id="1.25.40.10:FF:000158">
    <property type="entry name" value="pentatricopeptide repeat-containing protein At2g33680"/>
    <property type="match status" value="1"/>
</dbReference>
<evidence type="ECO:0000256" key="2">
    <source>
        <dbReference type="PROSITE-ProRule" id="PRU00708"/>
    </source>
</evidence>
<keyword evidence="4" id="KW-1185">Reference proteome</keyword>
<proteinExistence type="predicted"/>
<dbReference type="InParanoid" id="D8RK38"/>
<dbReference type="Gene3D" id="1.25.40.10">
    <property type="entry name" value="Tetratricopeptide repeat domain"/>
    <property type="match status" value="3"/>
</dbReference>